<sequence>MQPSRVADFGALAHSAGFRIEDLANFSTSMSLFSQSVVLETYPPPLISVMDPVRFSACEKFTTSYGRFHAGEENPRPTRGFVRQPPEEEASHGRTSLSLNAAPSHPSSCSCRFLFSSLLCYMEEDFMFHPLLKNVLYNVDFVNPHELGVAPQEHSVYKY</sequence>
<accession>M8BJQ3</accession>
<organism evidence="2">
    <name type="scientific">Aegilops tauschii</name>
    <name type="common">Tausch's goatgrass</name>
    <name type="synonym">Aegilops squarrosa</name>
    <dbReference type="NCBI Taxonomy" id="37682"/>
    <lineage>
        <taxon>Eukaryota</taxon>
        <taxon>Viridiplantae</taxon>
        <taxon>Streptophyta</taxon>
        <taxon>Embryophyta</taxon>
        <taxon>Tracheophyta</taxon>
        <taxon>Spermatophyta</taxon>
        <taxon>Magnoliopsida</taxon>
        <taxon>Liliopsida</taxon>
        <taxon>Poales</taxon>
        <taxon>Poaceae</taxon>
        <taxon>BOP clade</taxon>
        <taxon>Pooideae</taxon>
        <taxon>Triticodae</taxon>
        <taxon>Triticeae</taxon>
        <taxon>Triticinae</taxon>
        <taxon>Aegilops</taxon>
    </lineage>
</organism>
<reference evidence="2" key="1">
    <citation type="submission" date="2015-06" db="UniProtKB">
        <authorList>
            <consortium name="EnsemblPlants"/>
        </authorList>
    </citation>
    <scope>IDENTIFICATION</scope>
</reference>
<evidence type="ECO:0000256" key="1">
    <source>
        <dbReference type="SAM" id="MobiDB-lite"/>
    </source>
</evidence>
<protein>
    <submittedName>
        <fullName evidence="2">Uncharacterized protein</fullName>
    </submittedName>
</protein>
<dbReference type="AlphaFoldDB" id="M8BJQ3"/>
<dbReference type="ExpressionAtlas" id="M8BJQ3">
    <property type="expression patterns" value="baseline"/>
</dbReference>
<evidence type="ECO:0000313" key="2">
    <source>
        <dbReference type="EnsemblPlants" id="EMT22199"/>
    </source>
</evidence>
<feature type="region of interest" description="Disordered" evidence="1">
    <location>
        <begin position="69"/>
        <end position="104"/>
    </location>
</feature>
<proteinExistence type="predicted"/>
<name>M8BJQ3_AEGTA</name>
<dbReference type="EnsemblPlants" id="EMT22199">
    <property type="protein sequence ID" value="EMT22199"/>
    <property type="gene ID" value="F775_24980"/>
</dbReference>